<organism evidence="3 4">
    <name type="scientific">Luminiphilus syltensis NOR5-1B</name>
    <dbReference type="NCBI Taxonomy" id="565045"/>
    <lineage>
        <taxon>Bacteria</taxon>
        <taxon>Pseudomonadati</taxon>
        <taxon>Pseudomonadota</taxon>
        <taxon>Gammaproteobacteria</taxon>
        <taxon>Cellvibrionales</taxon>
        <taxon>Halieaceae</taxon>
        <taxon>Luminiphilus</taxon>
    </lineage>
</organism>
<proteinExistence type="predicted"/>
<keyword evidence="4" id="KW-1185">Reference proteome</keyword>
<dbReference type="GO" id="GO:0015074">
    <property type="term" value="P:DNA integration"/>
    <property type="evidence" value="ECO:0007669"/>
    <property type="project" value="InterPro"/>
</dbReference>
<gene>
    <name evidence="3" type="ORF">NOR51B_2018</name>
</gene>
<evidence type="ECO:0000313" key="3">
    <source>
        <dbReference type="EMBL" id="EED36070.1"/>
    </source>
</evidence>
<evidence type="ECO:0000256" key="1">
    <source>
        <dbReference type="ARBA" id="ARBA00023172"/>
    </source>
</evidence>
<feature type="domain" description="Tyr recombinase" evidence="2">
    <location>
        <begin position="276"/>
        <end position="458"/>
    </location>
</feature>
<reference evidence="4" key="1">
    <citation type="journal article" date="2013" name="BMC Microbiol.">
        <title>Taxonomy and evolution of bacteriochlorophyll a-containing members of the OM60/NOR5 clade of marine gammaproteobacteria: description of Luminiphilus syltensis gen. nov., sp. nov., reclassification of Haliea rubra as Pseudohaliea rubra gen. nov., comb. nov., and emendation of Chromatocurvus halotolerans.</title>
        <authorList>
            <person name="Spring S."/>
            <person name="Riedel T."/>
            <person name="Sproer C."/>
            <person name="Yan S."/>
            <person name="Harder J."/>
            <person name="Fuchs B.M."/>
        </authorList>
    </citation>
    <scope>NUCLEOTIDE SEQUENCE [LARGE SCALE GENOMIC DNA]</scope>
    <source>
        <strain evidence="4">NOR51-B</strain>
    </source>
</reference>
<dbReference type="Proteomes" id="UP000004699">
    <property type="component" value="Unassembled WGS sequence"/>
</dbReference>
<accession>B8KWE5</accession>
<dbReference type="PROSITE" id="PS51898">
    <property type="entry name" value="TYR_RECOMBINASE"/>
    <property type="match status" value="1"/>
</dbReference>
<dbReference type="GO" id="GO:0006310">
    <property type="term" value="P:DNA recombination"/>
    <property type="evidence" value="ECO:0007669"/>
    <property type="project" value="UniProtKB-KW"/>
</dbReference>
<dbReference type="Gene3D" id="1.10.443.10">
    <property type="entry name" value="Intergrase catalytic core"/>
    <property type="match status" value="1"/>
</dbReference>
<dbReference type="InterPro" id="IPR013762">
    <property type="entry name" value="Integrase-like_cat_sf"/>
</dbReference>
<evidence type="ECO:0000259" key="2">
    <source>
        <dbReference type="PROSITE" id="PS51898"/>
    </source>
</evidence>
<dbReference type="GO" id="GO:0003677">
    <property type="term" value="F:DNA binding"/>
    <property type="evidence" value="ECO:0007669"/>
    <property type="project" value="InterPro"/>
</dbReference>
<dbReference type="STRING" id="565045.NOR51B_2018"/>
<sequence>MLQEWPMKLPRYVKQTGKTLRYQKDYPSHLYRLYNKKTFTTPLGLQAGCSEGDLQRALARANDLYDLHCRQLETSDPSAFDASDIDKLATELLRKRGVKPGQFARVADPEISKEEEANQEQRQPHPYDYADEIFPEINNLLLKDDAAMTVEEKALEHAWKTVQAVASRKPRTLQTLWDEYRDERSIDISTREGKRIQGCWDRFIAITGDTFVAEHTLDHIHAGLDAYAAEKLEEGQVSSSIRRNLAEPLAALKRGSRKYRLGWVIEPPSLPRQPRKTKPVLDHEQQRSLVKACRDWDDGISACILIMLQAGAMPSEIQRIDPEKDLHLNAAIPHIILRGGDAGRTKTHSRKRVVPIVLGEELIADHIEEAIDWLRKVTDSTPSATIKKRLKAALDVDGFTGHCLRHTLRANCTAVSANLLAVASIAGWKVPGGGVSDIMLEYGAEGLSSSEVLKNLRNESLKIHRHLLVDLDAASNVTPLTSASAHK</sequence>
<keyword evidence="1" id="KW-0233">DNA recombination</keyword>
<dbReference type="InterPro" id="IPR002104">
    <property type="entry name" value="Integrase_catalytic"/>
</dbReference>
<dbReference type="HOGENOM" id="CLU_559969_0_0_6"/>
<name>B8KWE5_9GAMM</name>
<dbReference type="AlphaFoldDB" id="B8KWE5"/>
<evidence type="ECO:0000313" key="4">
    <source>
        <dbReference type="Proteomes" id="UP000004699"/>
    </source>
</evidence>
<protein>
    <submittedName>
        <fullName evidence="3">Putative phage integrase family protein</fullName>
    </submittedName>
</protein>
<dbReference type="EMBL" id="DS999411">
    <property type="protein sequence ID" value="EED36070.1"/>
    <property type="molecule type" value="Genomic_DNA"/>
</dbReference>
<dbReference type="InterPro" id="IPR011010">
    <property type="entry name" value="DNA_brk_join_enz"/>
</dbReference>
<dbReference type="SUPFAM" id="SSF56349">
    <property type="entry name" value="DNA breaking-rejoining enzymes"/>
    <property type="match status" value="1"/>
</dbReference>